<comment type="caution">
    <text evidence="2">The sequence shown here is derived from an EMBL/GenBank/DDBJ whole genome shotgun (WGS) entry which is preliminary data.</text>
</comment>
<evidence type="ECO:0000256" key="1">
    <source>
        <dbReference type="SAM" id="SignalP"/>
    </source>
</evidence>
<organism evidence="2 3">
    <name type="scientific">Elysia chlorotica</name>
    <name type="common">Eastern emerald elysia</name>
    <name type="synonym">Sea slug</name>
    <dbReference type="NCBI Taxonomy" id="188477"/>
    <lineage>
        <taxon>Eukaryota</taxon>
        <taxon>Metazoa</taxon>
        <taxon>Spiralia</taxon>
        <taxon>Lophotrochozoa</taxon>
        <taxon>Mollusca</taxon>
        <taxon>Gastropoda</taxon>
        <taxon>Heterobranchia</taxon>
        <taxon>Euthyneura</taxon>
        <taxon>Panpulmonata</taxon>
        <taxon>Sacoglossa</taxon>
        <taxon>Placobranchoidea</taxon>
        <taxon>Plakobranchidae</taxon>
        <taxon>Elysia</taxon>
    </lineage>
</organism>
<evidence type="ECO:0000313" key="3">
    <source>
        <dbReference type="Proteomes" id="UP000271974"/>
    </source>
</evidence>
<gene>
    <name evidence="2" type="ORF">EGW08_023437</name>
</gene>
<reference evidence="2 3" key="1">
    <citation type="submission" date="2019-01" db="EMBL/GenBank/DDBJ databases">
        <title>A draft genome assembly of the solar-powered sea slug Elysia chlorotica.</title>
        <authorList>
            <person name="Cai H."/>
            <person name="Li Q."/>
            <person name="Fang X."/>
            <person name="Li J."/>
            <person name="Curtis N.E."/>
            <person name="Altenburger A."/>
            <person name="Shibata T."/>
            <person name="Feng M."/>
            <person name="Maeda T."/>
            <person name="Schwartz J.A."/>
            <person name="Shigenobu S."/>
            <person name="Lundholm N."/>
            <person name="Nishiyama T."/>
            <person name="Yang H."/>
            <person name="Hasebe M."/>
            <person name="Li S."/>
            <person name="Pierce S.K."/>
            <person name="Wang J."/>
        </authorList>
    </citation>
    <scope>NUCLEOTIDE SEQUENCE [LARGE SCALE GENOMIC DNA]</scope>
    <source>
        <strain evidence="2">EC2010</strain>
        <tissue evidence="2">Whole organism of an adult</tissue>
    </source>
</reference>
<feature type="signal peptide" evidence="1">
    <location>
        <begin position="1"/>
        <end position="17"/>
    </location>
</feature>
<sequence>MVWLNLFFILLPMSVMAADDTSPYISQDRKGYTHNCHPDYLVAGLDYATFSYTVTGDQTLEHPYYQSLTGPYFKGKDAQGVEWIGCPVFQDITNLCVKETKPWSCSCETGGDDELTFSFNMTVTKNMSGQPVWVEWKGPPVKKGQEYVLPEIRAACPTINMLVAVPSDDGSKGYLIAEQDTVKFTFELSGNNSFHTLTGPKGPQIVYTTTTGETLTACSVFDPATGACVSEDKNDGCSCEKQGPDRYLISYTKVAQLDVSEMTLYMEWPGKPDSVVSEKFAFPVIK</sequence>
<accession>A0A433SIM2</accession>
<keyword evidence="1" id="KW-0732">Signal</keyword>
<feature type="non-terminal residue" evidence="2">
    <location>
        <position position="286"/>
    </location>
</feature>
<keyword evidence="3" id="KW-1185">Reference proteome</keyword>
<evidence type="ECO:0000313" key="2">
    <source>
        <dbReference type="EMBL" id="RUS68801.1"/>
    </source>
</evidence>
<proteinExistence type="predicted"/>
<feature type="chain" id="PRO_5019240191" evidence="1">
    <location>
        <begin position="18"/>
        <end position="286"/>
    </location>
</feature>
<dbReference type="OrthoDB" id="6219138at2759"/>
<name>A0A433SIM2_ELYCH</name>
<dbReference type="AlphaFoldDB" id="A0A433SIM2"/>
<dbReference type="EMBL" id="RQTK01002006">
    <property type="protein sequence ID" value="RUS68801.1"/>
    <property type="molecule type" value="Genomic_DNA"/>
</dbReference>
<protein>
    <submittedName>
        <fullName evidence="2">Uncharacterized protein</fullName>
    </submittedName>
</protein>
<dbReference type="Proteomes" id="UP000271974">
    <property type="component" value="Unassembled WGS sequence"/>
</dbReference>